<proteinExistence type="predicted"/>
<dbReference type="RefSeq" id="WP_184472480.1">
    <property type="nucleotide sequence ID" value="NZ_JACIFY010000018.1"/>
</dbReference>
<evidence type="ECO:0000313" key="2">
    <source>
        <dbReference type="Proteomes" id="UP000540909"/>
    </source>
</evidence>
<sequence length="108" mass="11729">MPYDVIAASLNARDKSGRIEVRFGADQKTVVVSRRALLSIASPPRATEVRLLQYIDTFCEIAASCLASKGMDGDTILITANDVRRWCHAWETSGLAAEAPAAPRLLLI</sequence>
<protein>
    <submittedName>
        <fullName evidence="1">Uncharacterized protein</fullName>
    </submittedName>
</protein>
<dbReference type="EMBL" id="JACIFY010000018">
    <property type="protein sequence ID" value="MBB4237991.1"/>
    <property type="molecule type" value="Genomic_DNA"/>
</dbReference>
<reference evidence="1 2" key="1">
    <citation type="submission" date="2020-08" db="EMBL/GenBank/DDBJ databases">
        <title>Genomic Encyclopedia of Type Strains, Phase IV (KMG-V): Genome sequencing to study the core and pangenomes of soil and plant-associated prokaryotes.</title>
        <authorList>
            <person name="Whitman W."/>
        </authorList>
    </citation>
    <scope>NUCLEOTIDE SEQUENCE [LARGE SCALE GENOMIC DNA]</scope>
    <source>
        <strain evidence="1 2">SEMIA 4089</strain>
    </source>
</reference>
<organism evidence="1 2">
    <name type="scientific">Rhizobium esperanzae</name>
    <dbReference type="NCBI Taxonomy" id="1967781"/>
    <lineage>
        <taxon>Bacteria</taxon>
        <taxon>Pseudomonadati</taxon>
        <taxon>Pseudomonadota</taxon>
        <taxon>Alphaproteobacteria</taxon>
        <taxon>Hyphomicrobiales</taxon>
        <taxon>Rhizobiaceae</taxon>
        <taxon>Rhizobium/Agrobacterium group</taxon>
        <taxon>Rhizobium</taxon>
    </lineage>
</organism>
<dbReference type="Proteomes" id="UP000540909">
    <property type="component" value="Unassembled WGS sequence"/>
</dbReference>
<evidence type="ECO:0000313" key="1">
    <source>
        <dbReference type="EMBL" id="MBB4237991.1"/>
    </source>
</evidence>
<dbReference type="AlphaFoldDB" id="A0A7W6R6X6"/>
<comment type="caution">
    <text evidence="1">The sequence shown here is derived from an EMBL/GenBank/DDBJ whole genome shotgun (WGS) entry which is preliminary data.</text>
</comment>
<gene>
    <name evidence="1" type="ORF">GGD57_004594</name>
</gene>
<accession>A0A7W6R6X6</accession>
<name>A0A7W6R6X6_9HYPH</name>